<dbReference type="PANTHER" id="PTHR13275">
    <property type="entry name" value="YL-1 PROTEIN TRANSCRIPTION FACTOR-LIKE 1"/>
    <property type="match status" value="1"/>
</dbReference>
<reference evidence="2" key="2">
    <citation type="submission" date="2023-06" db="EMBL/GenBank/DDBJ databases">
        <authorList>
            <consortium name="Lawrence Berkeley National Laboratory"/>
            <person name="Haridas S."/>
            <person name="Hensen N."/>
            <person name="Bonometti L."/>
            <person name="Westerberg I."/>
            <person name="Brannstrom I.O."/>
            <person name="Guillou S."/>
            <person name="Cros-Aarteil S."/>
            <person name="Calhoun S."/>
            <person name="Kuo A."/>
            <person name="Mondo S."/>
            <person name="Pangilinan J."/>
            <person name="Riley R."/>
            <person name="Labutti K."/>
            <person name="Andreopoulos B."/>
            <person name="Lipzen A."/>
            <person name="Chen C."/>
            <person name="Yanf M."/>
            <person name="Daum C."/>
            <person name="Ng V."/>
            <person name="Clum A."/>
            <person name="Steindorff A."/>
            <person name="Ohm R."/>
            <person name="Martin F."/>
            <person name="Silar P."/>
            <person name="Natvig D."/>
            <person name="Lalanne C."/>
            <person name="Gautier V."/>
            <person name="Ament-Velasquez S.L."/>
            <person name="Kruys A."/>
            <person name="Hutchinson M.I."/>
            <person name="Powell A.J."/>
            <person name="Barry K."/>
            <person name="Miller A.N."/>
            <person name="Grigoriev I.V."/>
            <person name="Debuchy R."/>
            <person name="Gladieux P."/>
            <person name="Thoren M.H."/>
            <person name="Johannesson H."/>
        </authorList>
    </citation>
    <scope>NUCLEOTIDE SEQUENCE</scope>
    <source>
        <strain evidence="2">CBS 560.94</strain>
    </source>
</reference>
<feature type="compositionally biased region" description="Basic and acidic residues" evidence="1">
    <location>
        <begin position="314"/>
        <end position="334"/>
    </location>
</feature>
<feature type="compositionally biased region" description="Basic residues" evidence="1">
    <location>
        <begin position="529"/>
        <end position="538"/>
    </location>
</feature>
<dbReference type="Proteomes" id="UP001278500">
    <property type="component" value="Unassembled WGS sequence"/>
</dbReference>
<feature type="compositionally biased region" description="Basic and acidic residues" evidence="1">
    <location>
        <begin position="356"/>
        <end position="401"/>
    </location>
</feature>
<dbReference type="EMBL" id="JAUEPP010000006">
    <property type="protein sequence ID" value="KAK3340680.1"/>
    <property type="molecule type" value="Genomic_DNA"/>
</dbReference>
<name>A0AAE0MPJ5_9PEZI</name>
<feature type="region of interest" description="Disordered" evidence="1">
    <location>
        <begin position="1"/>
        <end position="87"/>
    </location>
</feature>
<gene>
    <name evidence="2" type="ORF">B0H65DRAFT_578516</name>
</gene>
<dbReference type="PANTHER" id="PTHR13275:SF4">
    <property type="entry name" value="VACUOLAR PROTEIN SORTING-ASSOCIATED PROTEIN 72 HOMOLOG"/>
    <property type="match status" value="1"/>
</dbReference>
<feature type="compositionally biased region" description="Basic and acidic residues" evidence="1">
    <location>
        <begin position="539"/>
        <end position="553"/>
    </location>
</feature>
<feature type="region of interest" description="Disordered" evidence="1">
    <location>
        <begin position="308"/>
        <end position="434"/>
    </location>
</feature>
<feature type="compositionally biased region" description="Basic and acidic residues" evidence="1">
    <location>
        <begin position="485"/>
        <end position="499"/>
    </location>
</feature>
<feature type="compositionally biased region" description="Basic and acidic residues" evidence="1">
    <location>
        <begin position="413"/>
        <end position="430"/>
    </location>
</feature>
<organism evidence="2 3">
    <name type="scientific">Neurospora tetraspora</name>
    <dbReference type="NCBI Taxonomy" id="94610"/>
    <lineage>
        <taxon>Eukaryota</taxon>
        <taxon>Fungi</taxon>
        <taxon>Dikarya</taxon>
        <taxon>Ascomycota</taxon>
        <taxon>Pezizomycotina</taxon>
        <taxon>Sordariomycetes</taxon>
        <taxon>Sordariomycetidae</taxon>
        <taxon>Sordariales</taxon>
        <taxon>Sordariaceae</taxon>
        <taxon>Neurospora</taxon>
    </lineage>
</organism>
<dbReference type="RefSeq" id="XP_062679622.1">
    <property type="nucleotide sequence ID" value="XM_062830730.1"/>
</dbReference>
<proteinExistence type="predicted"/>
<feature type="compositionally biased region" description="Basic and acidic residues" evidence="1">
    <location>
        <begin position="511"/>
        <end position="528"/>
    </location>
</feature>
<feature type="compositionally biased region" description="Low complexity" evidence="1">
    <location>
        <begin position="341"/>
        <end position="351"/>
    </location>
</feature>
<protein>
    <submittedName>
        <fullName evidence="2">Uncharacterized protein</fullName>
    </submittedName>
</protein>
<comment type="caution">
    <text evidence="2">The sequence shown here is derived from an EMBL/GenBank/DDBJ whole genome shotgun (WGS) entry which is preliminary data.</text>
</comment>
<dbReference type="GO" id="GO:0005634">
    <property type="term" value="C:nucleus"/>
    <property type="evidence" value="ECO:0007669"/>
    <property type="project" value="TreeGrafter"/>
</dbReference>
<feature type="compositionally biased region" description="Basic and acidic residues" evidence="1">
    <location>
        <begin position="595"/>
        <end position="606"/>
    </location>
</feature>
<evidence type="ECO:0000313" key="3">
    <source>
        <dbReference type="Proteomes" id="UP001278500"/>
    </source>
</evidence>
<reference evidence="2" key="1">
    <citation type="journal article" date="2023" name="Mol. Phylogenet. Evol.">
        <title>Genome-scale phylogeny and comparative genomics of the fungal order Sordariales.</title>
        <authorList>
            <person name="Hensen N."/>
            <person name="Bonometti L."/>
            <person name="Westerberg I."/>
            <person name="Brannstrom I.O."/>
            <person name="Guillou S."/>
            <person name="Cros-Aarteil S."/>
            <person name="Calhoun S."/>
            <person name="Haridas S."/>
            <person name="Kuo A."/>
            <person name="Mondo S."/>
            <person name="Pangilinan J."/>
            <person name="Riley R."/>
            <person name="LaButti K."/>
            <person name="Andreopoulos B."/>
            <person name="Lipzen A."/>
            <person name="Chen C."/>
            <person name="Yan M."/>
            <person name="Daum C."/>
            <person name="Ng V."/>
            <person name="Clum A."/>
            <person name="Steindorff A."/>
            <person name="Ohm R.A."/>
            <person name="Martin F."/>
            <person name="Silar P."/>
            <person name="Natvig D.O."/>
            <person name="Lalanne C."/>
            <person name="Gautier V."/>
            <person name="Ament-Velasquez S.L."/>
            <person name="Kruys A."/>
            <person name="Hutchinson M.I."/>
            <person name="Powell A.J."/>
            <person name="Barry K."/>
            <person name="Miller A.N."/>
            <person name="Grigoriev I.V."/>
            <person name="Debuchy R."/>
            <person name="Gladieux P."/>
            <person name="Hiltunen Thoren M."/>
            <person name="Johannesson H."/>
        </authorList>
    </citation>
    <scope>NUCLEOTIDE SEQUENCE</scope>
    <source>
        <strain evidence="2">CBS 560.94</strain>
    </source>
</reference>
<feature type="region of interest" description="Disordered" evidence="1">
    <location>
        <begin position="456"/>
        <end position="606"/>
    </location>
</feature>
<evidence type="ECO:0000313" key="2">
    <source>
        <dbReference type="EMBL" id="KAK3340680.1"/>
    </source>
</evidence>
<evidence type="ECO:0000256" key="1">
    <source>
        <dbReference type="SAM" id="MobiDB-lite"/>
    </source>
</evidence>
<feature type="compositionally biased region" description="Acidic residues" evidence="1">
    <location>
        <begin position="40"/>
        <end position="83"/>
    </location>
</feature>
<keyword evidence="3" id="KW-1185">Reference proteome</keyword>
<dbReference type="AlphaFoldDB" id="A0AAE0MPJ5"/>
<accession>A0AAE0MPJ5</accession>
<sequence>MAFAAYQPDEENAPPPSAAMNKVNGRALESGVTISPEADKELEGDDTTDSDPEDPVVDDDSDAFDLDDTTDYDSEDPVDDENEIVTQRDPESRFILKAYGCYCAYAGGRKLQVAKALPDTTSLFDTVTNLGLQWAPGFLDMLDAPHAPTSDALASLPDFSRDQGLIWSIYMLLLEKKDAPTMVYIGSGTHRGTGTLHRLQQYDDGEALSRHTGEAIDNGYRITRKRILVKAPRPTKASLQLPSRALFLILETTITYALCAYKDRSQTNAILTNTSWVPLYEGLCSREAWTEGLRMATCFDPTMSKDQLDAAQRQLEKDQRESKTQRSKMKRDNWTPEQRAADNAAVRAKNAWIKANDPERYAQERAKGKLRPSADKKRRKELERARNERKGPERVAEERTNKNAKNRARRVIKKQELEADPEKEAEEKAKAAAQHKAWYVNRKKELEQDPDKLAEFRAKKAAQERVYIANNPDKMAEKRARKKQKLEADPEKQAEEKAKQAAYDKASYVKRKQEREEDPEKQVEYKAKRAEKRTRKKQKLEADPEKQAEEKAKQAAYSKASYVKRKQKREEDPEEEDAEDKAKKAAYQKAYRTKQKQEREADPDKLAEYRAKQAADSKAYRAKLKQEFEADPEKEAEYKAKKAAIDKAYKDKLKQKKDA</sequence>
<feature type="compositionally biased region" description="Basic residues" evidence="1">
    <location>
        <begin position="402"/>
        <end position="412"/>
    </location>
</feature>
<dbReference type="GeneID" id="87867884"/>